<dbReference type="PRINTS" id="PR00843">
    <property type="entry name" value="GLHYDRLASE30"/>
</dbReference>
<feature type="region of interest" description="Disordered" evidence="5">
    <location>
        <begin position="29"/>
        <end position="49"/>
    </location>
</feature>
<gene>
    <name evidence="9" type="ORF">SAMN02745131_02261</name>
</gene>
<dbReference type="Pfam" id="PF17189">
    <property type="entry name" value="Glyco_hydro_30C"/>
    <property type="match status" value="1"/>
</dbReference>
<dbReference type="AlphaFoldDB" id="A0A1M5AFC5"/>
<dbReference type="InterPro" id="IPR017853">
    <property type="entry name" value="GH"/>
</dbReference>
<feature type="compositionally biased region" description="Pro residues" evidence="5">
    <location>
        <begin position="36"/>
        <end position="49"/>
    </location>
</feature>
<dbReference type="PANTHER" id="PTHR11069:SF23">
    <property type="entry name" value="LYSOSOMAL ACID GLUCOSYLCERAMIDASE"/>
    <property type="match status" value="1"/>
</dbReference>
<feature type="domain" description="Glycosyl hydrolase family 30 beta sandwich" evidence="8">
    <location>
        <begin position="432"/>
        <end position="491"/>
    </location>
</feature>
<dbReference type="Gene3D" id="3.20.20.80">
    <property type="entry name" value="Glycosidases"/>
    <property type="match status" value="1"/>
</dbReference>
<evidence type="ECO:0000259" key="7">
    <source>
        <dbReference type="Pfam" id="PF02055"/>
    </source>
</evidence>
<feature type="chain" id="PRO_5011979459" evidence="6">
    <location>
        <begin position="28"/>
        <end position="493"/>
    </location>
</feature>
<proteinExistence type="inferred from homology"/>
<dbReference type="RefSeq" id="WP_072835435.1">
    <property type="nucleotide sequence ID" value="NZ_FQUU01000008.1"/>
</dbReference>
<dbReference type="SUPFAM" id="SSF51445">
    <property type="entry name" value="(Trans)glycosidases"/>
    <property type="match status" value="1"/>
</dbReference>
<dbReference type="Proteomes" id="UP000184048">
    <property type="component" value="Unassembled WGS sequence"/>
</dbReference>
<dbReference type="InterPro" id="IPR033452">
    <property type="entry name" value="GH30_C"/>
</dbReference>
<evidence type="ECO:0000256" key="3">
    <source>
        <dbReference type="ARBA" id="ARBA00022801"/>
    </source>
</evidence>
<keyword evidence="10" id="KW-1185">Reference proteome</keyword>
<protein>
    <submittedName>
        <fullName evidence="9">Glucosylceramidase</fullName>
    </submittedName>
</protein>
<dbReference type="EMBL" id="FQUU01000008">
    <property type="protein sequence ID" value="SHF28847.1"/>
    <property type="molecule type" value="Genomic_DNA"/>
</dbReference>
<evidence type="ECO:0000256" key="5">
    <source>
        <dbReference type="SAM" id="MobiDB-lite"/>
    </source>
</evidence>
<sequence>MKRLIPAFRFILISCLFLVVCSSSCNKSTSTGGTPTPTPVPPIDPPTPPPPGVNEVDFWLTKSDQTALLEKQSTILSFGTVANNDPYIDVDTTNTFQTIDGFGYTLTSGSAMVINALNAATKSALLKELFGNDANSIGINYLRISIGASDLSASVYTYDDVPAGQTDLALANFSLAPDMDNLIPLLKEILAINPAIKILATPWSSPVWMKDNGSSIGGSLKPEYYDVYARYFIKYIQQMKAQGITITAITPQNEPLNPGNNPSLYMTAEQQLTFIKDHLGPAFQTAGISTKIIVYDHNCDRPDYPLTILNDPAAKAFVEGSAFHLYAGDISALSQVRNAHPDKNLYFTEQYTASNGDFGGDLKWHLKNVIIGSMRNWSKTALEWNLANNASFEPHTPGGCNTCKGALTITSTVQRNVAYYIVAHASKFVPSGSVRIGSNIAGNLQNVAFKTPAGKKVLIVENDGNTTQGFKIRMVNKWVTTSLPAGAVGTYIW</sequence>
<evidence type="ECO:0000313" key="9">
    <source>
        <dbReference type="EMBL" id="SHF28847.1"/>
    </source>
</evidence>
<accession>A0A1M5AFC5</accession>
<evidence type="ECO:0000256" key="2">
    <source>
        <dbReference type="ARBA" id="ARBA00022729"/>
    </source>
</evidence>
<reference evidence="9 10" key="1">
    <citation type="submission" date="2016-11" db="EMBL/GenBank/DDBJ databases">
        <authorList>
            <person name="Jaros S."/>
            <person name="Januszkiewicz K."/>
            <person name="Wedrychowicz H."/>
        </authorList>
    </citation>
    <scope>NUCLEOTIDE SEQUENCE [LARGE SCALE GENOMIC DNA]</scope>
    <source>
        <strain evidence="9 10">DSM 18119</strain>
    </source>
</reference>
<feature type="domain" description="Glycosyl hydrolase family 30 TIM-barrel" evidence="7">
    <location>
        <begin position="99"/>
        <end position="429"/>
    </location>
</feature>
<dbReference type="InterPro" id="IPR013780">
    <property type="entry name" value="Glyco_hydro_b"/>
</dbReference>
<dbReference type="STRING" id="1121884.SAMN02745131_02261"/>
<dbReference type="GO" id="GO:0016020">
    <property type="term" value="C:membrane"/>
    <property type="evidence" value="ECO:0007669"/>
    <property type="project" value="GOC"/>
</dbReference>
<feature type="signal peptide" evidence="6">
    <location>
        <begin position="1"/>
        <end position="27"/>
    </location>
</feature>
<dbReference type="Gene3D" id="2.60.40.1180">
    <property type="entry name" value="Golgi alpha-mannosidase II"/>
    <property type="match status" value="1"/>
</dbReference>
<keyword evidence="2 6" id="KW-0732">Signal</keyword>
<evidence type="ECO:0000313" key="10">
    <source>
        <dbReference type="Proteomes" id="UP000184048"/>
    </source>
</evidence>
<dbReference type="Pfam" id="PF02055">
    <property type="entry name" value="Glyco_hydro_30"/>
    <property type="match status" value="1"/>
</dbReference>
<dbReference type="GO" id="GO:0006680">
    <property type="term" value="P:glucosylceramide catabolic process"/>
    <property type="evidence" value="ECO:0007669"/>
    <property type="project" value="TreeGrafter"/>
</dbReference>
<dbReference type="GO" id="GO:0004348">
    <property type="term" value="F:glucosylceramidase activity"/>
    <property type="evidence" value="ECO:0007669"/>
    <property type="project" value="InterPro"/>
</dbReference>
<keyword evidence="3 4" id="KW-0378">Hydrolase</keyword>
<dbReference type="InterPro" id="IPR033453">
    <property type="entry name" value="Glyco_hydro_30_TIM-barrel"/>
</dbReference>
<evidence type="ECO:0000256" key="1">
    <source>
        <dbReference type="ARBA" id="ARBA00005382"/>
    </source>
</evidence>
<organism evidence="9 10">
    <name type="scientific">Flavisolibacter ginsengisoli DSM 18119</name>
    <dbReference type="NCBI Taxonomy" id="1121884"/>
    <lineage>
        <taxon>Bacteria</taxon>
        <taxon>Pseudomonadati</taxon>
        <taxon>Bacteroidota</taxon>
        <taxon>Chitinophagia</taxon>
        <taxon>Chitinophagales</taxon>
        <taxon>Chitinophagaceae</taxon>
        <taxon>Flavisolibacter</taxon>
    </lineage>
</organism>
<evidence type="ECO:0000256" key="4">
    <source>
        <dbReference type="RuleBase" id="RU361188"/>
    </source>
</evidence>
<keyword evidence="4" id="KW-0326">Glycosidase</keyword>
<dbReference type="PANTHER" id="PTHR11069">
    <property type="entry name" value="GLUCOSYLCERAMIDASE"/>
    <property type="match status" value="1"/>
</dbReference>
<evidence type="ECO:0000256" key="6">
    <source>
        <dbReference type="SAM" id="SignalP"/>
    </source>
</evidence>
<name>A0A1M5AFC5_9BACT</name>
<dbReference type="InterPro" id="IPR001139">
    <property type="entry name" value="Glyco_hydro_30"/>
</dbReference>
<comment type="similarity">
    <text evidence="1 4">Belongs to the glycosyl hydrolase 30 family.</text>
</comment>
<evidence type="ECO:0000259" key="8">
    <source>
        <dbReference type="Pfam" id="PF17189"/>
    </source>
</evidence>